<dbReference type="EMBL" id="JXXN02007993">
    <property type="protein sequence ID" value="THD18919.1"/>
    <property type="molecule type" value="Genomic_DNA"/>
</dbReference>
<feature type="domain" description="C2H2-type" evidence="9">
    <location>
        <begin position="161"/>
        <end position="188"/>
    </location>
</feature>
<dbReference type="PANTHER" id="PTHR23235">
    <property type="entry name" value="KRUEPPEL-LIKE TRANSCRIPTION FACTOR"/>
    <property type="match status" value="1"/>
</dbReference>
<keyword evidence="3 7" id="KW-0863">Zinc-finger</keyword>
<dbReference type="SMART" id="SM00355">
    <property type="entry name" value="ZnF_C2H2"/>
    <property type="match status" value="3"/>
</dbReference>
<evidence type="ECO:0000313" key="10">
    <source>
        <dbReference type="EMBL" id="THD18919.1"/>
    </source>
</evidence>
<dbReference type="Pfam" id="PF00096">
    <property type="entry name" value="zf-C2H2"/>
    <property type="match status" value="3"/>
</dbReference>
<reference evidence="10" key="1">
    <citation type="submission" date="2019-03" db="EMBL/GenBank/DDBJ databases">
        <title>Improved annotation for the trematode Fasciola hepatica.</title>
        <authorList>
            <person name="Choi Y.-J."/>
            <person name="Martin J."/>
            <person name="Mitreva M."/>
        </authorList>
    </citation>
    <scope>NUCLEOTIDE SEQUENCE [LARGE SCALE GENOMIC DNA]</scope>
</reference>
<gene>
    <name evidence="10" type="ORF">D915_010277</name>
</gene>
<dbReference type="Gene3D" id="3.30.160.60">
    <property type="entry name" value="Classic Zinc Finger"/>
    <property type="match status" value="3"/>
</dbReference>
<evidence type="ECO:0000256" key="5">
    <source>
        <dbReference type="ARBA" id="ARBA00023015"/>
    </source>
</evidence>
<proteinExistence type="predicted"/>
<dbReference type="GO" id="GO:0008270">
    <property type="term" value="F:zinc ion binding"/>
    <property type="evidence" value="ECO:0007669"/>
    <property type="project" value="UniProtKB-KW"/>
</dbReference>
<feature type="compositionally biased region" description="Polar residues" evidence="8">
    <location>
        <begin position="196"/>
        <end position="209"/>
    </location>
</feature>
<keyword evidence="5" id="KW-0805">Transcription regulation</keyword>
<evidence type="ECO:0000313" key="11">
    <source>
        <dbReference type="Proteomes" id="UP000230066"/>
    </source>
</evidence>
<dbReference type="PROSITE" id="PS00028">
    <property type="entry name" value="ZINC_FINGER_C2H2_1"/>
    <property type="match status" value="2"/>
</dbReference>
<dbReference type="InterPro" id="IPR036236">
    <property type="entry name" value="Znf_C2H2_sf"/>
</dbReference>
<evidence type="ECO:0000259" key="9">
    <source>
        <dbReference type="PROSITE" id="PS50157"/>
    </source>
</evidence>
<accession>A0A4E0QVS3</accession>
<evidence type="ECO:0000256" key="2">
    <source>
        <dbReference type="ARBA" id="ARBA00022737"/>
    </source>
</evidence>
<organism evidence="10 11">
    <name type="scientific">Fasciola hepatica</name>
    <name type="common">Liver fluke</name>
    <dbReference type="NCBI Taxonomy" id="6192"/>
    <lineage>
        <taxon>Eukaryota</taxon>
        <taxon>Metazoa</taxon>
        <taxon>Spiralia</taxon>
        <taxon>Lophotrochozoa</taxon>
        <taxon>Platyhelminthes</taxon>
        <taxon>Trematoda</taxon>
        <taxon>Digenea</taxon>
        <taxon>Plagiorchiida</taxon>
        <taxon>Echinostomata</taxon>
        <taxon>Echinostomatoidea</taxon>
        <taxon>Fasciolidae</taxon>
        <taxon>Fasciola</taxon>
    </lineage>
</organism>
<dbReference type="GO" id="GO:0000978">
    <property type="term" value="F:RNA polymerase II cis-regulatory region sequence-specific DNA binding"/>
    <property type="evidence" value="ECO:0007669"/>
    <property type="project" value="TreeGrafter"/>
</dbReference>
<keyword evidence="11" id="KW-1185">Reference proteome</keyword>
<dbReference type="FunFam" id="3.30.160.60:FF:000032">
    <property type="entry name" value="Krueppel-like factor 4"/>
    <property type="match status" value="1"/>
</dbReference>
<evidence type="ECO:0000256" key="6">
    <source>
        <dbReference type="ARBA" id="ARBA00023163"/>
    </source>
</evidence>
<evidence type="ECO:0000256" key="4">
    <source>
        <dbReference type="ARBA" id="ARBA00022833"/>
    </source>
</evidence>
<keyword evidence="2" id="KW-0677">Repeat</keyword>
<dbReference type="Proteomes" id="UP000230066">
    <property type="component" value="Unassembled WGS sequence"/>
</dbReference>
<dbReference type="GO" id="GO:0000981">
    <property type="term" value="F:DNA-binding transcription factor activity, RNA polymerase II-specific"/>
    <property type="evidence" value="ECO:0007669"/>
    <property type="project" value="TreeGrafter"/>
</dbReference>
<feature type="domain" description="C2H2-type" evidence="9">
    <location>
        <begin position="133"/>
        <end position="160"/>
    </location>
</feature>
<feature type="domain" description="C2H2-type" evidence="9">
    <location>
        <begin position="85"/>
        <end position="114"/>
    </location>
</feature>
<sequence length="314" mass="35342">MECCGFCCANFGCCACCPRVGQEIHASGWSRAYGAISCWTRPVINLPEPTHTEQWKVDLPSRKAPPSRVRSAATDPSKCMSERKYICAYPGCTKTYMKSSHLKAHYRIHTGEKPYVCSYPFNSSVLKDPSFNWKHLICGIRFTRSDELTRHRRKHEDIRPFRCPDCQRSFRRADHCRVHMRTHTRPHRSLGVSKGSDLQNTSHTPTSEPCNPGTGLTEPANVTIQYDPSVVLKGECEGLTEHSHSVTSSNCALAPVSCWYQQSNSVNPTYPSAGFSIQSDVNRYQYDVMMDTYHKYHIFPTYPGSGITGPACST</sequence>
<feature type="region of interest" description="Disordered" evidence="8">
    <location>
        <begin position="186"/>
        <end position="218"/>
    </location>
</feature>
<dbReference type="PROSITE" id="PS50157">
    <property type="entry name" value="ZINC_FINGER_C2H2_2"/>
    <property type="match status" value="3"/>
</dbReference>
<keyword evidence="6" id="KW-0804">Transcription</keyword>
<comment type="caution">
    <text evidence="10">The sequence shown here is derived from an EMBL/GenBank/DDBJ whole genome shotgun (WGS) entry which is preliminary data.</text>
</comment>
<dbReference type="AlphaFoldDB" id="A0A4E0QVS3"/>
<dbReference type="PANTHER" id="PTHR23235:SF49">
    <property type="entry name" value="WILMS TUMOR PROTEIN"/>
    <property type="match status" value="1"/>
</dbReference>
<keyword evidence="4" id="KW-0862">Zinc</keyword>
<evidence type="ECO:0000256" key="3">
    <source>
        <dbReference type="ARBA" id="ARBA00022771"/>
    </source>
</evidence>
<dbReference type="SUPFAM" id="SSF57667">
    <property type="entry name" value="beta-beta-alpha zinc fingers"/>
    <property type="match status" value="2"/>
</dbReference>
<evidence type="ECO:0000256" key="8">
    <source>
        <dbReference type="SAM" id="MobiDB-lite"/>
    </source>
</evidence>
<protein>
    <submittedName>
        <fullName evidence="10">Krueppel factor 1</fullName>
    </submittedName>
</protein>
<evidence type="ECO:0000256" key="7">
    <source>
        <dbReference type="PROSITE-ProRule" id="PRU00042"/>
    </source>
</evidence>
<evidence type="ECO:0000256" key="1">
    <source>
        <dbReference type="ARBA" id="ARBA00022723"/>
    </source>
</evidence>
<dbReference type="InterPro" id="IPR013087">
    <property type="entry name" value="Znf_C2H2_type"/>
</dbReference>
<keyword evidence="1" id="KW-0479">Metal-binding</keyword>
<name>A0A4E0QVS3_FASHE</name>